<dbReference type="OMA" id="STFDCQI"/>
<gene>
    <name evidence="2" type="ORF">BON22_1917</name>
</gene>
<dbReference type="Pfam" id="PF08737">
    <property type="entry name" value="Rgp1"/>
    <property type="match status" value="1"/>
</dbReference>
<organism evidence="2 3">
    <name type="scientific">Cyberlindnera fabianii</name>
    <name type="common">Yeast</name>
    <name type="synonym">Hansenula fabianii</name>
    <dbReference type="NCBI Taxonomy" id="36022"/>
    <lineage>
        <taxon>Eukaryota</taxon>
        <taxon>Fungi</taxon>
        <taxon>Dikarya</taxon>
        <taxon>Ascomycota</taxon>
        <taxon>Saccharomycotina</taxon>
        <taxon>Saccharomycetes</taxon>
        <taxon>Phaffomycetales</taxon>
        <taxon>Phaffomycetaceae</taxon>
        <taxon>Cyberlindnera</taxon>
    </lineage>
</organism>
<feature type="region of interest" description="Disordered" evidence="1">
    <location>
        <begin position="50"/>
        <end position="89"/>
    </location>
</feature>
<feature type="compositionally biased region" description="Polar residues" evidence="1">
    <location>
        <begin position="58"/>
        <end position="68"/>
    </location>
</feature>
<proteinExistence type="predicted"/>
<dbReference type="Proteomes" id="UP000189513">
    <property type="component" value="Unassembled WGS sequence"/>
</dbReference>
<name>A0A1V2LA95_CYBFA</name>
<protein>
    <submittedName>
        <fullName evidence="2">Guanine nucleotide exchange factor subunit RGP1</fullName>
    </submittedName>
</protein>
<evidence type="ECO:0000313" key="2">
    <source>
        <dbReference type="EMBL" id="ONH67961.1"/>
    </source>
</evidence>
<sequence>MHTHSIHEQMLLKNVRVEVVYEENPVPADEEVSAIIRFRHFGVPKPVTSIAESDNESVDQSSITQTEASTNGTSTSNGNSEPQEPEGGWFGRRISMQLTNSARALFMDDEVQKKPDWRNQPVNLMFGFAQLSGVMTYNPELIDHAQFNEIRKKAAVSGKIGGLDGFEMSKNDQEGLLSRITGGIGGMLNSEVNDLHVDDKKKKIENIDNVVPFFSTPKTLLFSEKTLKDGETPVFYLKCKLPKGIPPTFIGKAVQIKYHLIIGASLDDKIPKPISLTFPLNVSPHFDQKGYQPIAAIDNFILLSPQSIVSESVISKNGSTSARRASFRTIKNTALTQPKLSQSTKKDKFLDKLRQMTNGTTEEEITIDDFKSTKVKENISVYTEALNNKGELSQDEPKIVMTDGYTMEKQVMKLQTQYVISRDGKSITTLSFSKPLYKIGESIKLSLNFESSEIRSTGVLISLENLELIRDTFAVNPEEKSSPPITTHYKESFSVFSHTLTPVEIPIPLSASSQFKTNVFESRWCINIKFILTEETLNQTLHEDTTGRLITAKESLGGLEFNCRLPVTILPSDKVFGGITI</sequence>
<accession>A0A1V2LA95</accession>
<dbReference type="AlphaFoldDB" id="A0A1V2LA95"/>
<dbReference type="STRING" id="36022.A0A1V2LA95"/>
<feature type="compositionally biased region" description="Low complexity" evidence="1">
    <location>
        <begin position="69"/>
        <end position="80"/>
    </location>
</feature>
<dbReference type="EMBL" id="MPUK01000003">
    <property type="protein sequence ID" value="ONH67961.1"/>
    <property type="molecule type" value="Genomic_DNA"/>
</dbReference>
<dbReference type="VEuPathDB" id="FungiDB:BON22_1917"/>
<reference evidence="3" key="1">
    <citation type="journal article" date="2017" name="Genome Announc.">
        <title>Genome sequences of Cyberlindnera fabianii 65, Pichia kudriavzevii 129, and Saccharomyces cerevisiae 131 isolated from fermented masau fruits in Zimbabwe.</title>
        <authorList>
            <person name="van Rijswijck I.M.H."/>
            <person name="Derks M.F.L."/>
            <person name="Abee T."/>
            <person name="de Ridder D."/>
            <person name="Smid E.J."/>
        </authorList>
    </citation>
    <scope>NUCLEOTIDE SEQUENCE [LARGE SCALE GENOMIC DNA]</scope>
    <source>
        <strain evidence="3">65</strain>
    </source>
</reference>
<keyword evidence="3" id="KW-1185">Reference proteome</keyword>
<dbReference type="InterPro" id="IPR014848">
    <property type="entry name" value="Rgp1"/>
</dbReference>
<evidence type="ECO:0000256" key="1">
    <source>
        <dbReference type="SAM" id="MobiDB-lite"/>
    </source>
</evidence>
<dbReference type="PANTHER" id="PTHR12507">
    <property type="entry name" value="REDUCED GROWTH PHENOTYPE 1 RGP1, YEAST -RELATED"/>
    <property type="match status" value="1"/>
</dbReference>
<comment type="caution">
    <text evidence="2">The sequence shown here is derived from an EMBL/GenBank/DDBJ whole genome shotgun (WGS) entry which is preliminary data.</text>
</comment>
<evidence type="ECO:0000313" key="3">
    <source>
        <dbReference type="Proteomes" id="UP000189513"/>
    </source>
</evidence>